<dbReference type="CDD" id="cd03230">
    <property type="entry name" value="ABC_DR_subfamily_A"/>
    <property type="match status" value="1"/>
</dbReference>
<evidence type="ECO:0000256" key="2">
    <source>
        <dbReference type="ARBA" id="ARBA00022741"/>
    </source>
</evidence>
<keyword evidence="6" id="KW-1185">Reference proteome</keyword>
<dbReference type="EMBL" id="LVVL01000016">
    <property type="protein sequence ID" value="OAN10708.1"/>
    <property type="molecule type" value="Genomic_DNA"/>
</dbReference>
<dbReference type="PROSITE" id="PS50893">
    <property type="entry name" value="ABC_TRANSPORTER_2"/>
    <property type="match status" value="1"/>
</dbReference>
<proteinExistence type="predicted"/>
<dbReference type="InterPro" id="IPR003439">
    <property type="entry name" value="ABC_transporter-like_ATP-bd"/>
</dbReference>
<reference evidence="5 6" key="1">
    <citation type="submission" date="2016-03" db="EMBL/GenBank/DDBJ databases">
        <authorList>
            <person name="Cho S.-Y."/>
            <person name="Lim S."/>
            <person name="Kim H."/>
            <person name="Soh E.H."/>
            <person name="Moon J.S."/>
        </authorList>
    </citation>
    <scope>NUCLEOTIDE SEQUENCE [LARGE SCALE GENOMIC DNA]</scope>
    <source>
        <strain evidence="5 6">KCTC 3810</strain>
    </source>
</reference>
<evidence type="ECO:0000259" key="4">
    <source>
        <dbReference type="PROSITE" id="PS50893"/>
    </source>
</evidence>
<dbReference type="Pfam" id="PF00005">
    <property type="entry name" value="ABC_tran"/>
    <property type="match status" value="1"/>
</dbReference>
<evidence type="ECO:0000256" key="1">
    <source>
        <dbReference type="ARBA" id="ARBA00022448"/>
    </source>
</evidence>
<protein>
    <submittedName>
        <fullName evidence="5">Bacitracin ABC transporter ATP-binding protein</fullName>
    </submittedName>
</protein>
<keyword evidence="2" id="KW-0547">Nucleotide-binding</keyword>
<dbReference type="SMART" id="SM00382">
    <property type="entry name" value="AAA"/>
    <property type="match status" value="1"/>
</dbReference>
<dbReference type="InterPro" id="IPR050763">
    <property type="entry name" value="ABC_transporter_ATP-binding"/>
</dbReference>
<evidence type="ECO:0000313" key="6">
    <source>
        <dbReference type="Proteomes" id="UP000078447"/>
    </source>
</evidence>
<dbReference type="SUPFAM" id="SSF52540">
    <property type="entry name" value="P-loop containing nucleoside triphosphate hydrolases"/>
    <property type="match status" value="1"/>
</dbReference>
<comment type="caution">
    <text evidence="5">The sequence shown here is derived from an EMBL/GenBank/DDBJ whole genome shotgun (WGS) entry which is preliminary data.</text>
</comment>
<accession>A0ABX2V605</accession>
<dbReference type="InterPro" id="IPR027417">
    <property type="entry name" value="P-loop_NTPase"/>
</dbReference>
<evidence type="ECO:0000256" key="3">
    <source>
        <dbReference type="ARBA" id="ARBA00022840"/>
    </source>
</evidence>
<gene>
    <name evidence="5" type="ORF">A3783_12825</name>
</gene>
<evidence type="ECO:0000313" key="5">
    <source>
        <dbReference type="EMBL" id="OAN10708.1"/>
    </source>
</evidence>
<dbReference type="Proteomes" id="UP000078447">
    <property type="component" value="Unassembled WGS sequence"/>
</dbReference>
<sequence>MPIIEVDQITKEFSGQVALNKISFSVQQGEVFGLVGPSGAGKTTLLQLLTGQVKADTGQAKVLGHTTNRLRGEQLQEIGIMTDNSGLYDRLSIYDNLKLYCRLYGCSLKRVEEVLMIVHLGAEQKKKVQHLSKGMRQRVLLARALLHEPQLLFLDEPTSALDPMNTYYIHQGLRTLNQKGTTIFLTTHDMREAEVLCHRVAFLHEGKLPLMGSPIELRERFSDATVTVRLTGREPMILQNGPEDAQKMYDYFCSNQIVTIHSNEPTLDEIFIHVTGRGLV</sequence>
<dbReference type="PANTHER" id="PTHR42711:SF13">
    <property type="entry name" value="ABC TRANSPORTER, ATP-BINDING PROTEIN"/>
    <property type="match status" value="1"/>
</dbReference>
<dbReference type="RefSeq" id="WP_035414267.1">
    <property type="nucleotide sequence ID" value="NZ_LVVL01000016.1"/>
</dbReference>
<dbReference type="InterPro" id="IPR017871">
    <property type="entry name" value="ABC_transporter-like_CS"/>
</dbReference>
<feature type="domain" description="ABC transporter" evidence="4">
    <location>
        <begin position="4"/>
        <end position="230"/>
    </location>
</feature>
<dbReference type="GO" id="GO:0005524">
    <property type="term" value="F:ATP binding"/>
    <property type="evidence" value="ECO:0007669"/>
    <property type="project" value="UniProtKB-KW"/>
</dbReference>
<keyword evidence="1" id="KW-0813">Transport</keyword>
<dbReference type="PANTHER" id="PTHR42711">
    <property type="entry name" value="ABC TRANSPORTER ATP-BINDING PROTEIN"/>
    <property type="match status" value="1"/>
</dbReference>
<dbReference type="Gene3D" id="3.40.50.300">
    <property type="entry name" value="P-loop containing nucleotide triphosphate hydrolases"/>
    <property type="match status" value="1"/>
</dbReference>
<dbReference type="InterPro" id="IPR003593">
    <property type="entry name" value="AAA+_ATPase"/>
</dbReference>
<name>A0ABX2V605_9BACL</name>
<keyword evidence="3 5" id="KW-0067">ATP-binding</keyword>
<organism evidence="5 6">
    <name type="scientific">Exiguobacterium undae</name>
    <dbReference type="NCBI Taxonomy" id="169177"/>
    <lineage>
        <taxon>Bacteria</taxon>
        <taxon>Bacillati</taxon>
        <taxon>Bacillota</taxon>
        <taxon>Bacilli</taxon>
        <taxon>Bacillales</taxon>
        <taxon>Bacillales Family XII. Incertae Sedis</taxon>
        <taxon>Exiguobacterium</taxon>
    </lineage>
</organism>
<dbReference type="PROSITE" id="PS00211">
    <property type="entry name" value="ABC_TRANSPORTER_1"/>
    <property type="match status" value="1"/>
</dbReference>